<dbReference type="InterPro" id="IPR041405">
    <property type="entry name" value="T3RM_EcoP15I_C"/>
</dbReference>
<dbReference type="EC" id="2.1.1.72" evidence="2"/>
<evidence type="ECO:0000313" key="3">
    <source>
        <dbReference type="Proteomes" id="UP000273655"/>
    </source>
</evidence>
<dbReference type="AlphaFoldDB" id="A0A3S4FEV0"/>
<proteinExistence type="predicted"/>
<keyword evidence="2" id="KW-0489">Methyltransferase</keyword>
<dbReference type="Proteomes" id="UP000273655">
    <property type="component" value="Chromosome 1"/>
</dbReference>
<sequence length="88" mass="10511">MVIKWILTYRAIDFSGYCARYVDNTRLYLIDERWGTEQTRDLLNHIGTHQLPVQTIVIYGYSFDLESIRELEIGLKQLDQKVNLVKRY</sequence>
<gene>
    <name evidence="2" type="primary">mod_1</name>
    <name evidence="2" type="ORF">NCTC8271_04487</name>
</gene>
<evidence type="ECO:0000259" key="1">
    <source>
        <dbReference type="Pfam" id="PF18273"/>
    </source>
</evidence>
<keyword evidence="2" id="KW-0808">Transferase</keyword>
<evidence type="ECO:0000313" key="2">
    <source>
        <dbReference type="EMBL" id="VEA41795.1"/>
    </source>
</evidence>
<dbReference type="GO" id="GO:0009007">
    <property type="term" value="F:site-specific DNA-methyltransferase (adenine-specific) activity"/>
    <property type="evidence" value="ECO:0007669"/>
    <property type="project" value="UniProtKB-EC"/>
</dbReference>
<dbReference type="GO" id="GO:0032259">
    <property type="term" value="P:methylation"/>
    <property type="evidence" value="ECO:0007669"/>
    <property type="project" value="UniProtKB-KW"/>
</dbReference>
<feature type="domain" description="Type III R-M EcoP15I C-terminal" evidence="1">
    <location>
        <begin position="9"/>
        <end position="84"/>
    </location>
</feature>
<name>A0A3S4FEV0_SALET</name>
<organism evidence="2 3">
    <name type="scientific">Salmonella enterica I</name>
    <dbReference type="NCBI Taxonomy" id="59201"/>
    <lineage>
        <taxon>Bacteria</taxon>
        <taxon>Pseudomonadati</taxon>
        <taxon>Pseudomonadota</taxon>
        <taxon>Gammaproteobacteria</taxon>
        <taxon>Enterobacterales</taxon>
        <taxon>Enterobacteriaceae</taxon>
        <taxon>Salmonella</taxon>
    </lineage>
</organism>
<dbReference type="Pfam" id="PF18273">
    <property type="entry name" value="T3RM_EcoP15I_C"/>
    <property type="match status" value="1"/>
</dbReference>
<dbReference type="REBASE" id="287880">
    <property type="entry name" value="M.Sen8271I"/>
</dbReference>
<accession>A0A3S4FEV0</accession>
<reference evidence="2 3" key="1">
    <citation type="submission" date="2018-12" db="EMBL/GenBank/DDBJ databases">
        <authorList>
            <consortium name="Pathogen Informatics"/>
        </authorList>
    </citation>
    <scope>NUCLEOTIDE SEQUENCE [LARGE SCALE GENOMIC DNA]</scope>
    <source>
        <strain evidence="2 3">NCTC8271</strain>
    </source>
</reference>
<protein>
    <submittedName>
        <fullName evidence="2">Type III restriction-modification system StyLTI enzyme mod</fullName>
        <ecNumber evidence="2">2.1.1.72</ecNumber>
    </submittedName>
</protein>
<dbReference type="EMBL" id="LR134148">
    <property type="protein sequence ID" value="VEA41795.1"/>
    <property type="molecule type" value="Genomic_DNA"/>
</dbReference>